<dbReference type="Gene3D" id="1.25.40.10">
    <property type="entry name" value="Tetratricopeptide repeat domain"/>
    <property type="match status" value="1"/>
</dbReference>
<sequence>MSAKIAKTIARQKEKIAEGNFYEAHQQLRVVASRYVKAGDHKNAADILSNGAVLLLNAGQGGSGGDLSMMLLNDVYNKGEWECGKENKERLVGILRAFPREEPTRKRFIQEMIGWSGKFGELERGDPELHHAAGAVYAEEGEAYEAERHLLLGTAASVLILTDLHYTWYAADSPHLAATYASRSVFPYLVLGNLASASTAFQLFTSRLSSTNPHLFTQSIESSKSEIRVFPSLPLLNFISLLLLACPKGDSGLFKQLAKHYAVHLKETQDLWGEALANIGEIWFGIRIPKGGNPLFDMMGSMFFGGGGTPKPSTPRSSTPKPKPEVKKVEEPAPPPTMDLD</sequence>
<name>A0A8H7E8L0_9EURO</name>
<dbReference type="Proteomes" id="UP000606974">
    <property type="component" value="Unassembled WGS sequence"/>
</dbReference>
<dbReference type="GO" id="GO:0072380">
    <property type="term" value="C:TRC complex"/>
    <property type="evidence" value="ECO:0007669"/>
    <property type="project" value="TreeGrafter"/>
</dbReference>
<feature type="region of interest" description="Disordered" evidence="2">
    <location>
        <begin position="306"/>
        <end position="341"/>
    </location>
</feature>
<feature type="compositionally biased region" description="Low complexity" evidence="2">
    <location>
        <begin position="310"/>
        <end position="320"/>
    </location>
</feature>
<organism evidence="3 4">
    <name type="scientific">Endocarpon pusillum</name>
    <dbReference type="NCBI Taxonomy" id="364733"/>
    <lineage>
        <taxon>Eukaryota</taxon>
        <taxon>Fungi</taxon>
        <taxon>Dikarya</taxon>
        <taxon>Ascomycota</taxon>
        <taxon>Pezizomycotina</taxon>
        <taxon>Eurotiomycetes</taxon>
        <taxon>Chaetothyriomycetidae</taxon>
        <taxon>Verrucariales</taxon>
        <taxon>Verrucariaceae</taxon>
        <taxon>Endocarpon</taxon>
    </lineage>
</organism>
<evidence type="ECO:0000256" key="2">
    <source>
        <dbReference type="SAM" id="MobiDB-lite"/>
    </source>
</evidence>
<feature type="compositionally biased region" description="Pro residues" evidence="2">
    <location>
        <begin position="332"/>
        <end position="341"/>
    </location>
</feature>
<protein>
    <recommendedName>
        <fullName evidence="5">DUF410-domain-containing protein</fullName>
    </recommendedName>
</protein>
<comment type="caution">
    <text evidence="3">The sequence shown here is derived from an EMBL/GenBank/DDBJ whole genome shotgun (WGS) entry which is preliminary data.</text>
</comment>
<dbReference type="AlphaFoldDB" id="A0A8H7E8L0"/>
<dbReference type="OrthoDB" id="10252405at2759"/>
<accession>A0A8H7E8L0</accession>
<evidence type="ECO:0000313" key="4">
    <source>
        <dbReference type="Proteomes" id="UP000606974"/>
    </source>
</evidence>
<gene>
    <name evidence="3" type="ORF">GJ744_000204</name>
</gene>
<feature type="compositionally biased region" description="Basic and acidic residues" evidence="2">
    <location>
        <begin position="322"/>
        <end position="331"/>
    </location>
</feature>
<dbReference type="PANTHER" id="PTHR12875">
    <property type="entry name" value="GOLGI TO ER TRAFFIC PROTEIN 4 HOMOLOG"/>
    <property type="match status" value="1"/>
</dbReference>
<dbReference type="PANTHER" id="PTHR12875:SF0">
    <property type="entry name" value="GOLGI TO ER TRAFFIC PROTEIN 4 HOMOLOG"/>
    <property type="match status" value="1"/>
</dbReference>
<dbReference type="InterPro" id="IPR011990">
    <property type="entry name" value="TPR-like_helical_dom_sf"/>
</dbReference>
<evidence type="ECO:0008006" key="5">
    <source>
        <dbReference type="Google" id="ProtNLM"/>
    </source>
</evidence>
<keyword evidence="4" id="KW-1185">Reference proteome</keyword>
<dbReference type="Pfam" id="PF04190">
    <property type="entry name" value="GET4"/>
    <property type="match status" value="1"/>
</dbReference>
<proteinExistence type="inferred from homology"/>
<dbReference type="GO" id="GO:0045048">
    <property type="term" value="P:protein insertion into ER membrane"/>
    <property type="evidence" value="ECO:0007669"/>
    <property type="project" value="InterPro"/>
</dbReference>
<evidence type="ECO:0000256" key="1">
    <source>
        <dbReference type="ARBA" id="ARBA00005351"/>
    </source>
</evidence>
<dbReference type="EMBL" id="JAACFV010000001">
    <property type="protein sequence ID" value="KAF7514434.1"/>
    <property type="molecule type" value="Genomic_DNA"/>
</dbReference>
<evidence type="ECO:0000313" key="3">
    <source>
        <dbReference type="EMBL" id="KAF7514434.1"/>
    </source>
</evidence>
<dbReference type="InterPro" id="IPR007317">
    <property type="entry name" value="GET4"/>
</dbReference>
<comment type="similarity">
    <text evidence="1">Belongs to the GET4 family.</text>
</comment>
<reference evidence="3" key="1">
    <citation type="submission" date="2020-02" db="EMBL/GenBank/DDBJ databases">
        <authorList>
            <person name="Palmer J.M."/>
        </authorList>
    </citation>
    <scope>NUCLEOTIDE SEQUENCE</scope>
    <source>
        <strain evidence="3">EPUS1.4</strain>
        <tissue evidence="3">Thallus</tissue>
    </source>
</reference>